<evidence type="ECO:0000256" key="6">
    <source>
        <dbReference type="ARBA" id="ARBA00023136"/>
    </source>
</evidence>
<dbReference type="GO" id="GO:0005886">
    <property type="term" value="C:plasma membrane"/>
    <property type="evidence" value="ECO:0007669"/>
    <property type="project" value="UniProtKB-SubCell"/>
</dbReference>
<evidence type="ECO:0000256" key="3">
    <source>
        <dbReference type="ARBA" id="ARBA00022475"/>
    </source>
</evidence>
<evidence type="ECO:0000313" key="10">
    <source>
        <dbReference type="EMBL" id="RTR27503.1"/>
    </source>
</evidence>
<dbReference type="OrthoDB" id="9798859at2"/>
<dbReference type="InterPro" id="IPR050622">
    <property type="entry name" value="CPA3_antiporter_subunitB"/>
</dbReference>
<gene>
    <name evidence="10" type="ORF">EJ104_06475</name>
</gene>
<dbReference type="PANTHER" id="PTHR33932:SF4">
    <property type="entry name" value="NA(+)_H(+) ANTIPORTER SUBUNIT B"/>
    <property type="match status" value="1"/>
</dbReference>
<feature type="transmembrane region" description="Helical" evidence="8">
    <location>
        <begin position="145"/>
        <end position="163"/>
    </location>
</feature>
<comment type="subcellular location">
    <subcellularLocation>
        <location evidence="1">Cell membrane</location>
        <topology evidence="1">Multi-pass membrane protein</topology>
    </subcellularLocation>
</comment>
<dbReference type="InterPro" id="IPR007182">
    <property type="entry name" value="MnhB"/>
</dbReference>
<proteinExistence type="inferred from homology"/>
<evidence type="ECO:0000256" key="2">
    <source>
        <dbReference type="ARBA" id="ARBA00009425"/>
    </source>
</evidence>
<dbReference type="Proteomes" id="UP000277766">
    <property type="component" value="Unassembled WGS sequence"/>
</dbReference>
<comment type="similarity">
    <text evidence="2">Belongs to the CPA3 antiporters (TC 2.A.63) subunit B family.</text>
</comment>
<keyword evidence="6 8" id="KW-0472">Membrane</keyword>
<keyword evidence="5 8" id="KW-1133">Transmembrane helix</keyword>
<evidence type="ECO:0000313" key="11">
    <source>
        <dbReference type="Proteomes" id="UP000277766"/>
    </source>
</evidence>
<feature type="transmembrane region" description="Helical" evidence="8">
    <location>
        <begin position="113"/>
        <end position="133"/>
    </location>
</feature>
<feature type="compositionally biased region" description="Basic residues" evidence="7">
    <location>
        <begin position="41"/>
        <end position="56"/>
    </location>
</feature>
<accession>A0A3S0RG32</accession>
<feature type="transmembrane region" description="Helical" evidence="8">
    <location>
        <begin position="89"/>
        <end position="107"/>
    </location>
</feature>
<dbReference type="AlphaFoldDB" id="A0A3S0RG32"/>
<comment type="caution">
    <text evidence="10">The sequence shown here is derived from an EMBL/GenBank/DDBJ whole genome shotgun (WGS) entry which is preliminary data.</text>
</comment>
<sequence>MSRKKKRPGQSVSRKAGRQTPPAPSKTPTPQDTAAAEAKPGLRRRTLNALRPGRHPWGRDVPELGGAAPDRDYAVLAQSVIKDPVLRTVAQPAFALIMLLALLLFWRGHQLPGGGFVGGAMTVCALLLHRIATGHAPLKFDFARLIPVGLATAFVTGLVPYLTGRSFLKSDYGYLTTPVTGEFEWATALLFDLGVYLLVVGGGMAIAEALIDIHPTERVEEDL</sequence>
<evidence type="ECO:0000256" key="5">
    <source>
        <dbReference type="ARBA" id="ARBA00022989"/>
    </source>
</evidence>
<dbReference type="RefSeq" id="WP_126351947.1">
    <property type="nucleotide sequence ID" value="NZ_CP086380.1"/>
</dbReference>
<reference evidence="10 11" key="1">
    <citation type="submission" date="2018-12" db="EMBL/GenBank/DDBJ databases">
        <title>Deinococcus radiophilus ATCC 27603 genome sequencing and assembly.</title>
        <authorList>
            <person name="Maclea K.S."/>
            <person name="Maynard C.R."/>
        </authorList>
    </citation>
    <scope>NUCLEOTIDE SEQUENCE [LARGE SCALE GENOMIC DNA]</scope>
    <source>
        <strain evidence="10 11">ATCC 27603</strain>
    </source>
</reference>
<feature type="domain" description="Na+/H+ antiporter MnhB subunit-related protein" evidence="9">
    <location>
        <begin position="85"/>
        <end position="204"/>
    </location>
</feature>
<dbReference type="PANTHER" id="PTHR33932">
    <property type="entry name" value="NA(+)/H(+) ANTIPORTER SUBUNIT B"/>
    <property type="match status" value="1"/>
</dbReference>
<keyword evidence="3" id="KW-1003">Cell membrane</keyword>
<evidence type="ECO:0000256" key="8">
    <source>
        <dbReference type="SAM" id="Phobius"/>
    </source>
</evidence>
<keyword evidence="11" id="KW-1185">Reference proteome</keyword>
<feature type="transmembrane region" description="Helical" evidence="8">
    <location>
        <begin position="183"/>
        <end position="207"/>
    </location>
</feature>
<dbReference type="EMBL" id="RXPE01000010">
    <property type="protein sequence ID" value="RTR27503.1"/>
    <property type="molecule type" value="Genomic_DNA"/>
</dbReference>
<evidence type="ECO:0000256" key="1">
    <source>
        <dbReference type="ARBA" id="ARBA00004651"/>
    </source>
</evidence>
<organism evidence="10 11">
    <name type="scientific">Deinococcus radiophilus</name>
    <dbReference type="NCBI Taxonomy" id="32062"/>
    <lineage>
        <taxon>Bacteria</taxon>
        <taxon>Thermotogati</taxon>
        <taxon>Deinococcota</taxon>
        <taxon>Deinococci</taxon>
        <taxon>Deinococcales</taxon>
        <taxon>Deinococcaceae</taxon>
        <taxon>Deinococcus</taxon>
    </lineage>
</organism>
<evidence type="ECO:0000259" key="9">
    <source>
        <dbReference type="Pfam" id="PF04039"/>
    </source>
</evidence>
<name>A0A3S0RG32_9DEIO</name>
<feature type="region of interest" description="Disordered" evidence="7">
    <location>
        <begin position="1"/>
        <end position="61"/>
    </location>
</feature>
<evidence type="ECO:0000256" key="7">
    <source>
        <dbReference type="SAM" id="MobiDB-lite"/>
    </source>
</evidence>
<protein>
    <submittedName>
        <fullName evidence="10">Cation transporter</fullName>
    </submittedName>
</protein>
<evidence type="ECO:0000256" key="4">
    <source>
        <dbReference type="ARBA" id="ARBA00022692"/>
    </source>
</evidence>
<keyword evidence="4 8" id="KW-0812">Transmembrane</keyword>
<dbReference type="Pfam" id="PF04039">
    <property type="entry name" value="MnhB"/>
    <property type="match status" value="1"/>
</dbReference>